<feature type="region of interest" description="Disordered" evidence="1">
    <location>
        <begin position="1490"/>
        <end position="1532"/>
    </location>
</feature>
<name>A0A8H5BMA8_9AGAR</name>
<comment type="caution">
    <text evidence="3">The sequence shown here is derived from an EMBL/GenBank/DDBJ whole genome shotgun (WGS) entry which is preliminary data.</text>
</comment>
<proteinExistence type="predicted"/>
<dbReference type="OrthoDB" id="2122982at2759"/>
<reference evidence="3 4" key="1">
    <citation type="journal article" date="2020" name="ISME J.">
        <title>Uncovering the hidden diversity of litter-decomposition mechanisms in mushroom-forming fungi.</title>
        <authorList>
            <person name="Floudas D."/>
            <person name="Bentzer J."/>
            <person name="Ahren D."/>
            <person name="Johansson T."/>
            <person name="Persson P."/>
            <person name="Tunlid A."/>
        </authorList>
    </citation>
    <scope>NUCLEOTIDE SEQUENCE [LARGE SCALE GENOMIC DNA]</scope>
    <source>
        <strain evidence="3 4">CBS 101986</strain>
    </source>
</reference>
<keyword evidence="4" id="KW-1185">Reference proteome</keyword>
<sequence length="1578" mass="175794">MADTTLLQENSNPAHESTHDEIWGRFKRFYSKNEKTLEKCINTDVKAIAKGEKVSDIEQQIDSFSETTKIVLDGLAELGKIHPIIGAAVVAFHAVISLDLTRRENDRKVITIMVEMQNMMCAMFQLRHLTHHHVHDNERDEEKSHLDRLVKSITDDITQCGSDINYYLSQKFVLRMAKAWNFEARFKTHVETFAVRRSELQTAITAYIAGGVDYANVTLTVVSTKMDGLESKLDVIFEALLRKLDTPSERETQEFFDANGGIKNCVAKDDLLVRLLALAGDVVPKTESGEKSEDKVTKSRRILQEELQKDFNESLRQNTLRFEKLLAVQNNNHERVIAHLEKQEGYQKVAVSKLDKLLFYMHPETKLNDPELRRIWEDMGLKTSVKAKNFVLTFRDHYQHEKSAPSSAYPKPATSARADGPQTLQVVTNFQGSLDTEDPNAWLLEYIDVAHVRPIVEAMDADGSGFISVKEVNMFARSKPNEWSFLQWMVYWAAGWHINILTYRDKIYDILIRMHELLPLIHPGNQRYVDRYLDCYVMGHIEAALRSTKDVGVDRQSPQLKELALFYADIQETALKTNLEEMSYIISSPADANLVVGAARVEAASIFLHVSTLLLSDATQWIYPLLYLLLNRHLAIMTLAKSHILHEYELTTHQTSLDNIFTVFLQRKDTIQAMFSQIYQNVGGRFETFAYGMFYAAYKEDTEISPAKSTLTKVRAKATRQNIILASRTKKEAEDIRPDLSILALGQISSFDFDLLSVHPPSDTIEGVMSNPLGGYWCGVCWDIDSDVFPEVGLLHFTLCVTSDGTVSGDGESYRGAMELSGHVSQRPSNDFLHDVDLKMSFGTDLLISFKGVYDVERDAMHGNWENGYNPPIPDATDAGTSAGIAQNSIGAVDDQEALPEQTHCTEGVPCQGVGSGDCSDKSDAEIDTDCGPTANANDKGSETMKDSEAPDEPEGDSYTQSLGSSRSPVRLNLPAEQVGSGVAGQEGQAEDNVPQAIDIEIDRRQNEVEESVVPDSGRFSFTRTSAEVFRYRAHLISTENESLSNGRRRWIFAIEAVRYQVQAKRFSWDHIRRKFAERKLWVSLTLKFCRGLLATGESDIVCRITGEYHPAEGRLYENLTGFLNERLYPYIVGRYPFCDHCGGDIVVNRFRCITCMKEDLSNEVDLCADKPACIASSTTNTQNNFVHVPSHTLLRSHYFIHDCDLAALIALCRTRSDDIKRKYRILEEGKKVTKRNAKSSKTGKATDAAQKDESLAVEPMICVCCMKRVSLPCWVCATCAVDTAICLDCERIQAAVKLSDGDDNSRLHSHGHLLLRIHDNKEIHPREVNNARLQQELSYITADLRSLEEKVTSHLRSATKVTRVLKALAESNPNVKLLGLEAGDTHGHDDNLSDIFTDIFSNTDGVLSAPLSPKPVVPSVLPVASEPPAEPATNSGMSAAPPGAQPDEKLIPNDTPGVVEEEAITVVNTEQPVMLLPPAHVPAGMRGRPQCLDTSSSSLINPAPSIASATEDSKPSDQLSGPPQTGGLGVGMKSKVLDARFDALDQRLSNLEKAVDVRFSGLESQIGKILTLLEEKL</sequence>
<feature type="region of interest" description="Disordered" evidence="1">
    <location>
        <begin position="906"/>
        <end position="969"/>
    </location>
</feature>
<dbReference type="InterPro" id="IPR018247">
    <property type="entry name" value="EF_Hand_1_Ca_BS"/>
</dbReference>
<dbReference type="InterPro" id="IPR002048">
    <property type="entry name" value="EF_hand_dom"/>
</dbReference>
<gene>
    <name evidence="3" type="ORF">D9619_010061</name>
</gene>
<dbReference type="Proteomes" id="UP000567179">
    <property type="component" value="Unassembled WGS sequence"/>
</dbReference>
<evidence type="ECO:0000256" key="1">
    <source>
        <dbReference type="SAM" id="MobiDB-lite"/>
    </source>
</evidence>
<dbReference type="PROSITE" id="PS50222">
    <property type="entry name" value="EF_HAND_2"/>
    <property type="match status" value="1"/>
</dbReference>
<feature type="compositionally biased region" description="Polar residues" evidence="1">
    <location>
        <begin position="958"/>
        <end position="968"/>
    </location>
</feature>
<evidence type="ECO:0000313" key="4">
    <source>
        <dbReference type="Proteomes" id="UP000567179"/>
    </source>
</evidence>
<dbReference type="PROSITE" id="PS00018">
    <property type="entry name" value="EF_HAND_1"/>
    <property type="match status" value="1"/>
</dbReference>
<feature type="region of interest" description="Disordered" evidence="1">
    <location>
        <begin position="1423"/>
        <end position="1454"/>
    </location>
</feature>
<feature type="domain" description="EF-hand" evidence="2">
    <location>
        <begin position="447"/>
        <end position="482"/>
    </location>
</feature>
<feature type="compositionally biased region" description="Basic and acidic residues" evidence="1">
    <location>
        <begin position="940"/>
        <end position="949"/>
    </location>
</feature>
<evidence type="ECO:0000259" key="2">
    <source>
        <dbReference type="PROSITE" id="PS50222"/>
    </source>
</evidence>
<dbReference type="GO" id="GO:0005509">
    <property type="term" value="F:calcium ion binding"/>
    <property type="evidence" value="ECO:0007669"/>
    <property type="project" value="InterPro"/>
</dbReference>
<protein>
    <recommendedName>
        <fullName evidence="2">EF-hand domain-containing protein</fullName>
    </recommendedName>
</protein>
<accession>A0A8H5BMA8</accession>
<evidence type="ECO:0000313" key="3">
    <source>
        <dbReference type="EMBL" id="KAF5325471.1"/>
    </source>
</evidence>
<dbReference type="EMBL" id="JAACJJ010000015">
    <property type="protein sequence ID" value="KAF5325471.1"/>
    <property type="molecule type" value="Genomic_DNA"/>
</dbReference>
<organism evidence="3 4">
    <name type="scientific">Psilocybe cf. subviscida</name>
    <dbReference type="NCBI Taxonomy" id="2480587"/>
    <lineage>
        <taxon>Eukaryota</taxon>
        <taxon>Fungi</taxon>
        <taxon>Dikarya</taxon>
        <taxon>Basidiomycota</taxon>
        <taxon>Agaricomycotina</taxon>
        <taxon>Agaricomycetes</taxon>
        <taxon>Agaricomycetidae</taxon>
        <taxon>Agaricales</taxon>
        <taxon>Agaricineae</taxon>
        <taxon>Strophariaceae</taxon>
        <taxon>Psilocybe</taxon>
    </lineage>
</organism>